<dbReference type="Gene3D" id="3.40.830.10">
    <property type="entry name" value="LigB-like"/>
    <property type="match status" value="1"/>
</dbReference>
<comment type="caution">
    <text evidence="3">The sequence shown here is derived from an EMBL/GenBank/DDBJ whole genome shotgun (WGS) entry which is preliminary data.</text>
</comment>
<evidence type="ECO:0000256" key="1">
    <source>
        <dbReference type="ARBA" id="ARBA00006315"/>
    </source>
</evidence>
<reference evidence="3" key="1">
    <citation type="journal article" date="2020" name="mSystems">
        <title>Genome- and Community-Level Interaction Insights into Carbon Utilization and Element Cycling Functions of Hydrothermarchaeota in Hydrothermal Sediment.</title>
        <authorList>
            <person name="Zhou Z."/>
            <person name="Liu Y."/>
            <person name="Xu W."/>
            <person name="Pan J."/>
            <person name="Luo Z.H."/>
            <person name="Li M."/>
        </authorList>
    </citation>
    <scope>NUCLEOTIDE SEQUENCE [LARGE SCALE GENOMIC DNA]</scope>
    <source>
        <strain evidence="3">SpSt-1179</strain>
    </source>
</reference>
<dbReference type="SUPFAM" id="SSF53213">
    <property type="entry name" value="LigB-like"/>
    <property type="match status" value="1"/>
</dbReference>
<dbReference type="InterPro" id="IPR002737">
    <property type="entry name" value="MEMO1_fam"/>
</dbReference>
<dbReference type="HAMAP" id="MF_00055">
    <property type="entry name" value="MEMO1"/>
    <property type="match status" value="1"/>
</dbReference>
<dbReference type="NCBIfam" id="TIGR04336">
    <property type="entry name" value="AmmeMemoSam_B"/>
    <property type="match status" value="1"/>
</dbReference>
<dbReference type="PANTHER" id="PTHR11060">
    <property type="entry name" value="PROTEIN MEMO1"/>
    <property type="match status" value="1"/>
</dbReference>
<dbReference type="AlphaFoldDB" id="A0A7C1H4W0"/>
<dbReference type="EMBL" id="DSBT01000321">
    <property type="protein sequence ID" value="HDP78565.1"/>
    <property type="molecule type" value="Genomic_DNA"/>
</dbReference>
<proteinExistence type="inferred from homology"/>
<dbReference type="Pfam" id="PF01875">
    <property type="entry name" value="Memo"/>
    <property type="match status" value="1"/>
</dbReference>
<dbReference type="Proteomes" id="UP000886198">
    <property type="component" value="Unassembled WGS sequence"/>
</dbReference>
<dbReference type="PANTHER" id="PTHR11060:SF0">
    <property type="entry name" value="PROTEIN MEMO1"/>
    <property type="match status" value="1"/>
</dbReference>
<comment type="similarity">
    <text evidence="1 2">Belongs to the MEMO1 family.</text>
</comment>
<evidence type="ECO:0000256" key="2">
    <source>
        <dbReference type="HAMAP-Rule" id="MF_00055"/>
    </source>
</evidence>
<gene>
    <name evidence="3" type="primary">amrB</name>
    <name evidence="3" type="ORF">ENN47_10375</name>
</gene>
<dbReference type="CDD" id="cd07361">
    <property type="entry name" value="MEMO_like"/>
    <property type="match status" value="1"/>
</dbReference>
<accession>A0A7C1H4W0</accession>
<organism evidence="3">
    <name type="scientific">Mesotoga infera</name>
    <dbReference type="NCBI Taxonomy" id="1236046"/>
    <lineage>
        <taxon>Bacteria</taxon>
        <taxon>Thermotogati</taxon>
        <taxon>Thermotogota</taxon>
        <taxon>Thermotogae</taxon>
        <taxon>Kosmotogales</taxon>
        <taxon>Kosmotogaceae</taxon>
        <taxon>Mesotoga</taxon>
    </lineage>
</organism>
<evidence type="ECO:0000313" key="3">
    <source>
        <dbReference type="EMBL" id="HDP78565.1"/>
    </source>
</evidence>
<protein>
    <recommendedName>
        <fullName evidence="2">MEMO1 family protein ENN47_10375</fullName>
    </recommendedName>
</protein>
<name>A0A7C1H4W0_9BACT</name>
<sequence>MIRRPVVSGKFYAGDGEDLKSQIMNCFFHPVGPGSLPVTSERSEGTIGLIVPHAGYMASGPVAAWAYWKAASLMKPATVVIVGPNHTGLGTHLSLWLDQAWETPLGSVEIDHELGKRIIAMSNGIIASDTAGHLYEHSIEVQLPFLQFIYDDFKIVPIIMTDQRLETALMMSEVLEKVSRERKDLLIIASSDLNHYESHEITMEKDSELVGLLTERKYREAYDVSREKRITACGLGPIVAVREAFNSLDVLSNTTSGAIIGDRYRTVGYFAALLK</sequence>